<keyword evidence="3" id="KW-1185">Reference proteome</keyword>
<reference evidence="2 3" key="1">
    <citation type="submission" date="2019-01" db="EMBL/GenBank/DDBJ databases">
        <title>Genome Assembly of Collichthys lucidus.</title>
        <authorList>
            <person name="Cai M."/>
            <person name="Xiao S."/>
        </authorList>
    </citation>
    <scope>NUCLEOTIDE SEQUENCE [LARGE SCALE GENOMIC DNA]</scope>
    <source>
        <strain evidence="2">JT15FE1705JMU</strain>
        <tissue evidence="2">Muscle</tissue>
    </source>
</reference>
<dbReference type="EMBL" id="CM014085">
    <property type="protein sequence ID" value="TKS74106.1"/>
    <property type="molecule type" value="Genomic_DNA"/>
</dbReference>
<evidence type="ECO:0000313" key="2">
    <source>
        <dbReference type="EMBL" id="TKS74106.1"/>
    </source>
</evidence>
<evidence type="ECO:0000256" key="1">
    <source>
        <dbReference type="SAM" id="MobiDB-lite"/>
    </source>
</evidence>
<gene>
    <name evidence="2" type="ORF">D9C73_008187</name>
</gene>
<proteinExistence type="predicted"/>
<name>A0A4U5UH89_COLLU</name>
<evidence type="ECO:0000313" key="3">
    <source>
        <dbReference type="Proteomes" id="UP000298787"/>
    </source>
</evidence>
<organism evidence="2 3">
    <name type="scientific">Collichthys lucidus</name>
    <name type="common">Big head croaker</name>
    <name type="synonym">Sciaena lucida</name>
    <dbReference type="NCBI Taxonomy" id="240159"/>
    <lineage>
        <taxon>Eukaryota</taxon>
        <taxon>Metazoa</taxon>
        <taxon>Chordata</taxon>
        <taxon>Craniata</taxon>
        <taxon>Vertebrata</taxon>
        <taxon>Euteleostomi</taxon>
        <taxon>Actinopterygii</taxon>
        <taxon>Neopterygii</taxon>
        <taxon>Teleostei</taxon>
        <taxon>Neoteleostei</taxon>
        <taxon>Acanthomorphata</taxon>
        <taxon>Eupercaria</taxon>
        <taxon>Sciaenidae</taxon>
        <taxon>Collichthys</taxon>
    </lineage>
</organism>
<accession>A0A4U5UH89</accession>
<feature type="region of interest" description="Disordered" evidence="1">
    <location>
        <begin position="82"/>
        <end position="119"/>
    </location>
</feature>
<dbReference type="AlphaFoldDB" id="A0A4U5UH89"/>
<protein>
    <submittedName>
        <fullName evidence="2">Uncharacterized protein</fullName>
    </submittedName>
</protein>
<sequence length="155" mass="16561">MEDLPELSRVLVRDVIDLAENVEAGPADPEHVASKAEELGVIAAHSDQDIDRGVTANLEEVVPRFSGTLAAVKAIKHYKKTPPKMPFQSRAGDLDTVATLPPPYKDPRPEGSHKKSRRWPGALLRLRGRLGVTKGGCTCSPGTTCRCTGGDAVVA</sequence>
<dbReference type="Proteomes" id="UP000298787">
    <property type="component" value="Chromosome 8"/>
</dbReference>